<evidence type="ECO:0000313" key="1">
    <source>
        <dbReference type="EMBL" id="RHW36670.1"/>
    </source>
</evidence>
<sequence length="93" mass="10918">MIAKPTVTVQLNKEDNEMLNNLVDRLTNETRVNKAPSKAEVLRYVLRFTSQNMDLPKLYEELRVEAEVDKKKNELLEQVYSEYKKKTDSIISE</sequence>
<comment type="caution">
    <text evidence="1">The sequence shown here is derived from an EMBL/GenBank/DDBJ whole genome shotgun (WGS) entry which is preliminary data.</text>
</comment>
<name>A0A396S7L6_9BACL</name>
<keyword evidence="2" id="KW-1185">Reference proteome</keyword>
<evidence type="ECO:0000313" key="2">
    <source>
        <dbReference type="Proteomes" id="UP000265692"/>
    </source>
</evidence>
<gene>
    <name evidence="1" type="ORF">D1B33_09720</name>
</gene>
<dbReference type="AlphaFoldDB" id="A0A396S7L6"/>
<accession>A0A396S7L6</accession>
<reference evidence="1 2" key="1">
    <citation type="submission" date="2018-08" db="EMBL/GenBank/DDBJ databases">
        <title>Lysinibacillus sp. YLB-03 draft genome sequence.</title>
        <authorList>
            <person name="Yu L."/>
        </authorList>
    </citation>
    <scope>NUCLEOTIDE SEQUENCE [LARGE SCALE GENOMIC DNA]</scope>
    <source>
        <strain evidence="1 2">YLB-03</strain>
    </source>
</reference>
<dbReference type="RefSeq" id="WP_118876193.1">
    <property type="nucleotide sequence ID" value="NZ_QWEI01000004.1"/>
</dbReference>
<protein>
    <recommendedName>
        <fullName evidence="3">DNA-binding protein</fullName>
    </recommendedName>
</protein>
<evidence type="ECO:0008006" key="3">
    <source>
        <dbReference type="Google" id="ProtNLM"/>
    </source>
</evidence>
<dbReference type="EMBL" id="QWEI01000004">
    <property type="protein sequence ID" value="RHW36670.1"/>
    <property type="molecule type" value="Genomic_DNA"/>
</dbReference>
<proteinExistence type="predicted"/>
<dbReference type="Proteomes" id="UP000265692">
    <property type="component" value="Unassembled WGS sequence"/>
</dbReference>
<organism evidence="1 2">
    <name type="scientific">Ureibacillus yapensis</name>
    <dbReference type="NCBI Taxonomy" id="2304605"/>
    <lineage>
        <taxon>Bacteria</taxon>
        <taxon>Bacillati</taxon>
        <taxon>Bacillota</taxon>
        <taxon>Bacilli</taxon>
        <taxon>Bacillales</taxon>
        <taxon>Caryophanaceae</taxon>
        <taxon>Ureibacillus</taxon>
    </lineage>
</organism>